<evidence type="ECO:0000313" key="2">
    <source>
        <dbReference type="Proteomes" id="UP001500665"/>
    </source>
</evidence>
<name>A0ABP4CLA2_9ACTN</name>
<dbReference type="EMBL" id="BAAAHH010000070">
    <property type="protein sequence ID" value="GAA0969947.1"/>
    <property type="molecule type" value="Genomic_DNA"/>
</dbReference>
<proteinExistence type="predicted"/>
<organism evidence="1 2">
    <name type="scientific">Actinocorallia libanotica</name>
    <dbReference type="NCBI Taxonomy" id="46162"/>
    <lineage>
        <taxon>Bacteria</taxon>
        <taxon>Bacillati</taxon>
        <taxon>Actinomycetota</taxon>
        <taxon>Actinomycetes</taxon>
        <taxon>Streptosporangiales</taxon>
        <taxon>Thermomonosporaceae</taxon>
        <taxon>Actinocorallia</taxon>
    </lineage>
</organism>
<reference evidence="2" key="1">
    <citation type="journal article" date="2019" name="Int. J. Syst. Evol. Microbiol.">
        <title>The Global Catalogue of Microorganisms (GCM) 10K type strain sequencing project: providing services to taxonomists for standard genome sequencing and annotation.</title>
        <authorList>
            <consortium name="The Broad Institute Genomics Platform"/>
            <consortium name="The Broad Institute Genome Sequencing Center for Infectious Disease"/>
            <person name="Wu L."/>
            <person name="Ma J."/>
        </authorList>
    </citation>
    <scope>NUCLEOTIDE SEQUENCE [LARGE SCALE GENOMIC DNA]</scope>
    <source>
        <strain evidence="2">JCM 10696</strain>
    </source>
</reference>
<dbReference type="RefSeq" id="WP_344247715.1">
    <property type="nucleotide sequence ID" value="NZ_BAAAHH010000070.1"/>
</dbReference>
<accession>A0ABP4CLA2</accession>
<protein>
    <recommendedName>
        <fullName evidence="3">Mce-associated membrane protein</fullName>
    </recommendedName>
</protein>
<evidence type="ECO:0000313" key="1">
    <source>
        <dbReference type="EMBL" id="GAA0969947.1"/>
    </source>
</evidence>
<keyword evidence="2" id="KW-1185">Reference proteome</keyword>
<gene>
    <name evidence="1" type="ORF">GCM10009550_77160</name>
</gene>
<evidence type="ECO:0008006" key="3">
    <source>
        <dbReference type="Google" id="ProtNLM"/>
    </source>
</evidence>
<sequence>MDDGDLLGLLAAEAPDPRPGLADAVIARGRRARARRRWKAAAGGLALAAAVTVAVPVVLHQTGGTQTDSSAAKPATGPLKDQEMAEPYAREQPAPVSAVPDDLAVVYETAIDAFLAGRAGAELKSVSPLRILDRFCPLRGKCTERPLDPGLRRELSARLPWVRFVRDDGAEYLVEPLRLGEARIDGEKARVAISGTLLSLELRQGRWQVVDGS</sequence>
<dbReference type="Proteomes" id="UP001500665">
    <property type="component" value="Unassembled WGS sequence"/>
</dbReference>
<comment type="caution">
    <text evidence="1">The sequence shown here is derived from an EMBL/GenBank/DDBJ whole genome shotgun (WGS) entry which is preliminary data.</text>
</comment>